<dbReference type="EMBL" id="NWUW01000058">
    <property type="protein sequence ID" value="PIE91909.1"/>
    <property type="molecule type" value="Genomic_DNA"/>
</dbReference>
<sequence length="270" mass="30746">MFKFNENKTYLMPPWFGGLAFDPNYSYRINDLVSITFTFTTDGNRLANYLPKGFELLTPELTISYQQLRQVEFLFGGSYNLISIQVPVRFHGKRDQLEGSFPLVIWENNTIPIIAGREQTGMPKIYADIQDLHIPSHKKYFTNASFLGNTFLQLEMVQTQPIRGQQLEQIKAGNVNQSVLGWRYIPKVGAPGAELSQPVLYPQSIHVKNAWEGKGNVQWAKLGREYTNKEVISYYNIIKQLAELPVYNSGPAIMIQGVGFLKPYAGRVLM</sequence>
<dbReference type="GO" id="GO:0016829">
    <property type="term" value="F:lyase activity"/>
    <property type="evidence" value="ECO:0007669"/>
    <property type="project" value="InterPro"/>
</dbReference>
<evidence type="ECO:0000313" key="1">
    <source>
        <dbReference type="EMBL" id="PIE91909.1"/>
    </source>
</evidence>
<protein>
    <submittedName>
        <fullName evidence="1">Acetoacetate decarboxylase</fullName>
    </submittedName>
</protein>
<organism evidence="1 2">
    <name type="scientific">Bacillus fungorum</name>
    <dbReference type="NCBI Taxonomy" id="2039284"/>
    <lineage>
        <taxon>Bacteria</taxon>
        <taxon>Bacillati</taxon>
        <taxon>Bacillota</taxon>
        <taxon>Bacilli</taxon>
        <taxon>Bacillales</taxon>
        <taxon>Bacillaceae</taxon>
        <taxon>Bacillus</taxon>
    </lineage>
</organism>
<dbReference type="Gene3D" id="2.40.400.10">
    <property type="entry name" value="Acetoacetate decarboxylase-like"/>
    <property type="match status" value="1"/>
</dbReference>
<reference evidence="1 2" key="1">
    <citation type="submission" date="2017-09" db="EMBL/GenBank/DDBJ databases">
        <title>Biocontrol bacteria screening and application from spent mushroom substrate.</title>
        <authorList>
            <person name="Sun X."/>
        </authorList>
    </citation>
    <scope>NUCLEOTIDE SEQUENCE [LARGE SCALE GENOMIC DNA]</scope>
    <source>
        <strain evidence="1 2">100374</strain>
    </source>
</reference>
<proteinExistence type="predicted"/>
<evidence type="ECO:0000313" key="2">
    <source>
        <dbReference type="Proteomes" id="UP000228484"/>
    </source>
</evidence>
<dbReference type="RefSeq" id="WP_099686668.1">
    <property type="nucleotide sequence ID" value="NZ_NWUW01000058.1"/>
</dbReference>
<name>A0A2G6Q657_9BACI</name>
<dbReference type="SUPFAM" id="SSF160104">
    <property type="entry name" value="Acetoacetate decarboxylase-like"/>
    <property type="match status" value="1"/>
</dbReference>
<keyword evidence="2" id="KW-1185">Reference proteome</keyword>
<comment type="caution">
    <text evidence="1">The sequence shown here is derived from an EMBL/GenBank/DDBJ whole genome shotgun (WGS) entry which is preliminary data.</text>
</comment>
<dbReference type="AlphaFoldDB" id="A0A2G6Q657"/>
<dbReference type="InterPro" id="IPR010451">
    <property type="entry name" value="Acetoacetate_decarboxylase"/>
</dbReference>
<accession>A0A2G6Q657</accession>
<dbReference type="Proteomes" id="UP000228484">
    <property type="component" value="Unassembled WGS sequence"/>
</dbReference>
<gene>
    <name evidence="1" type="ORF">CO726_29450</name>
</gene>
<dbReference type="InterPro" id="IPR023375">
    <property type="entry name" value="ADC_dom_sf"/>
</dbReference>
<dbReference type="Pfam" id="PF06314">
    <property type="entry name" value="ADC"/>
    <property type="match status" value="1"/>
</dbReference>